<proteinExistence type="predicted"/>
<name>A0A919M9W5_9ACTN</name>
<gene>
    <name evidence="3" type="ORF">Acy02nite_91530</name>
</gene>
<dbReference type="InterPro" id="IPR036390">
    <property type="entry name" value="WH_DNA-bd_sf"/>
</dbReference>
<dbReference type="GO" id="GO:0006950">
    <property type="term" value="P:response to stress"/>
    <property type="evidence" value="ECO:0007669"/>
    <property type="project" value="TreeGrafter"/>
</dbReference>
<evidence type="ECO:0000313" key="3">
    <source>
        <dbReference type="EMBL" id="GID71272.1"/>
    </source>
</evidence>
<dbReference type="InterPro" id="IPR039422">
    <property type="entry name" value="MarR/SlyA-like"/>
</dbReference>
<sequence>MDGPPRPPSQHERVLDGLTAFGAAQSELLRLFARTKGMHVTDAAAVVQIIEHEDAGRPLTPARLAERIGLSPGATSILLARLETAGFIDRTREHTDRRIVTLRSTKAINEAADAFFEPLAKQLNAALAEFTAKDLDLLLSATDRLRALVEAYARDAMTQPEPTGHPTDAASQQLP</sequence>
<evidence type="ECO:0000256" key="1">
    <source>
        <dbReference type="SAM" id="MobiDB-lite"/>
    </source>
</evidence>
<dbReference type="Pfam" id="PF12802">
    <property type="entry name" value="MarR_2"/>
    <property type="match status" value="1"/>
</dbReference>
<dbReference type="SMART" id="SM00347">
    <property type="entry name" value="HTH_MARR"/>
    <property type="match status" value="1"/>
</dbReference>
<dbReference type="EMBL" id="BOMH01000110">
    <property type="protein sequence ID" value="GID71272.1"/>
    <property type="molecule type" value="Genomic_DNA"/>
</dbReference>
<evidence type="ECO:0000259" key="2">
    <source>
        <dbReference type="PROSITE" id="PS50995"/>
    </source>
</evidence>
<comment type="caution">
    <text evidence="3">The sequence shown here is derived from an EMBL/GenBank/DDBJ whole genome shotgun (WGS) entry which is preliminary data.</text>
</comment>
<dbReference type="Gene3D" id="1.10.10.10">
    <property type="entry name" value="Winged helix-like DNA-binding domain superfamily/Winged helix DNA-binding domain"/>
    <property type="match status" value="1"/>
</dbReference>
<dbReference type="AlphaFoldDB" id="A0A919M9W5"/>
<feature type="region of interest" description="Disordered" evidence="1">
    <location>
        <begin position="156"/>
        <end position="175"/>
    </location>
</feature>
<evidence type="ECO:0000313" key="4">
    <source>
        <dbReference type="Proteomes" id="UP000619479"/>
    </source>
</evidence>
<dbReference type="InterPro" id="IPR000835">
    <property type="entry name" value="HTH_MarR-typ"/>
</dbReference>
<dbReference type="GO" id="GO:0003700">
    <property type="term" value="F:DNA-binding transcription factor activity"/>
    <property type="evidence" value="ECO:0007669"/>
    <property type="project" value="InterPro"/>
</dbReference>
<reference evidence="3" key="1">
    <citation type="submission" date="2021-01" db="EMBL/GenBank/DDBJ databases">
        <title>Whole genome shotgun sequence of Actinoplanes cyaneus NBRC 14990.</title>
        <authorList>
            <person name="Komaki H."/>
            <person name="Tamura T."/>
        </authorList>
    </citation>
    <scope>NUCLEOTIDE SEQUENCE</scope>
    <source>
        <strain evidence="3">NBRC 14990</strain>
    </source>
</reference>
<dbReference type="InterPro" id="IPR036388">
    <property type="entry name" value="WH-like_DNA-bd_sf"/>
</dbReference>
<dbReference type="Proteomes" id="UP000619479">
    <property type="component" value="Unassembled WGS sequence"/>
</dbReference>
<dbReference type="PROSITE" id="PS50995">
    <property type="entry name" value="HTH_MARR_2"/>
    <property type="match status" value="1"/>
</dbReference>
<protein>
    <recommendedName>
        <fullName evidence="2">HTH marR-type domain-containing protein</fullName>
    </recommendedName>
</protein>
<dbReference type="PANTHER" id="PTHR33164:SF106">
    <property type="entry name" value="TRANSCRIPTIONAL REGULATORY PROTEIN"/>
    <property type="match status" value="1"/>
</dbReference>
<feature type="domain" description="HTH marR-type" evidence="2">
    <location>
        <begin position="11"/>
        <end position="147"/>
    </location>
</feature>
<dbReference type="PANTHER" id="PTHR33164">
    <property type="entry name" value="TRANSCRIPTIONAL REGULATOR, MARR FAMILY"/>
    <property type="match status" value="1"/>
</dbReference>
<accession>A0A919M9W5</accession>
<organism evidence="3 4">
    <name type="scientific">Actinoplanes cyaneus</name>
    <dbReference type="NCBI Taxonomy" id="52696"/>
    <lineage>
        <taxon>Bacteria</taxon>
        <taxon>Bacillati</taxon>
        <taxon>Actinomycetota</taxon>
        <taxon>Actinomycetes</taxon>
        <taxon>Micromonosporales</taxon>
        <taxon>Micromonosporaceae</taxon>
        <taxon>Actinoplanes</taxon>
    </lineage>
</organism>
<keyword evidence="4" id="KW-1185">Reference proteome</keyword>
<dbReference type="SUPFAM" id="SSF46785">
    <property type="entry name" value="Winged helix' DNA-binding domain"/>
    <property type="match status" value="1"/>
</dbReference>